<name>A0ABP7M653_9GAMM</name>
<dbReference type="EMBL" id="BAABBN010000004">
    <property type="protein sequence ID" value="GAA3912675.1"/>
    <property type="molecule type" value="Genomic_DNA"/>
</dbReference>
<keyword evidence="4" id="KW-0012">Acyltransferase</keyword>
<organism evidence="6 7">
    <name type="scientific">Litoribacillus peritrichatus</name>
    <dbReference type="NCBI Taxonomy" id="718191"/>
    <lineage>
        <taxon>Bacteria</taxon>
        <taxon>Pseudomonadati</taxon>
        <taxon>Pseudomonadota</taxon>
        <taxon>Gammaproteobacteria</taxon>
        <taxon>Oceanospirillales</taxon>
        <taxon>Oceanospirillaceae</taxon>
        <taxon>Litoribacillus</taxon>
    </lineage>
</organism>
<feature type="transmembrane region" description="Helical" evidence="5">
    <location>
        <begin position="6"/>
        <end position="24"/>
    </location>
</feature>
<keyword evidence="2" id="KW-0808">Transferase</keyword>
<keyword evidence="5" id="KW-0472">Membrane</keyword>
<keyword evidence="5" id="KW-1133">Transmembrane helix</keyword>
<comment type="caution">
    <text evidence="6">The sequence shown here is derived from an EMBL/GenBank/DDBJ whole genome shotgun (WGS) entry which is preliminary data.</text>
</comment>
<evidence type="ECO:0000256" key="1">
    <source>
        <dbReference type="ARBA" id="ARBA00007274"/>
    </source>
</evidence>
<keyword evidence="3" id="KW-0677">Repeat</keyword>
<evidence type="ECO:0000256" key="5">
    <source>
        <dbReference type="SAM" id="Phobius"/>
    </source>
</evidence>
<dbReference type="Pfam" id="PF00132">
    <property type="entry name" value="Hexapep"/>
    <property type="match status" value="1"/>
</dbReference>
<evidence type="ECO:0008006" key="8">
    <source>
        <dbReference type="Google" id="ProtNLM"/>
    </source>
</evidence>
<dbReference type="InterPro" id="IPR011004">
    <property type="entry name" value="Trimer_LpxA-like_sf"/>
</dbReference>
<keyword evidence="7" id="KW-1185">Reference proteome</keyword>
<sequence>MVRRFVLFYIREILIWIYLSYLRFRGVNISKGAKVSLKSRIDFTNPGGVHIANGAYVAFDAVILSHCFVRGIHVDTFIGVNSFVGAASVIMPGVTIGAGSIVGAGSVVTKDVPSGVIVAGNPAKIIKRGIKTGQYGLLIYDVKKSTS</sequence>
<evidence type="ECO:0000256" key="4">
    <source>
        <dbReference type="ARBA" id="ARBA00023315"/>
    </source>
</evidence>
<dbReference type="SUPFAM" id="SSF51161">
    <property type="entry name" value="Trimeric LpxA-like enzymes"/>
    <property type="match status" value="1"/>
</dbReference>
<evidence type="ECO:0000256" key="2">
    <source>
        <dbReference type="ARBA" id="ARBA00022679"/>
    </source>
</evidence>
<dbReference type="InterPro" id="IPR001451">
    <property type="entry name" value="Hexapep"/>
</dbReference>
<evidence type="ECO:0000313" key="7">
    <source>
        <dbReference type="Proteomes" id="UP001501565"/>
    </source>
</evidence>
<dbReference type="PROSITE" id="PS00101">
    <property type="entry name" value="HEXAPEP_TRANSFERASES"/>
    <property type="match status" value="1"/>
</dbReference>
<gene>
    <name evidence="6" type="ORF">GCM10022277_04270</name>
</gene>
<dbReference type="InterPro" id="IPR050179">
    <property type="entry name" value="Trans_hexapeptide_repeat"/>
</dbReference>
<protein>
    <recommendedName>
        <fullName evidence="8">Acyltransferase</fullName>
    </recommendedName>
</protein>
<dbReference type="PANTHER" id="PTHR43300">
    <property type="entry name" value="ACETYLTRANSFERASE"/>
    <property type="match status" value="1"/>
</dbReference>
<evidence type="ECO:0000313" key="6">
    <source>
        <dbReference type="EMBL" id="GAA3912675.1"/>
    </source>
</evidence>
<reference evidence="7" key="1">
    <citation type="journal article" date="2019" name="Int. J. Syst. Evol. Microbiol.">
        <title>The Global Catalogue of Microorganisms (GCM) 10K type strain sequencing project: providing services to taxonomists for standard genome sequencing and annotation.</title>
        <authorList>
            <consortium name="The Broad Institute Genomics Platform"/>
            <consortium name="The Broad Institute Genome Sequencing Center for Infectious Disease"/>
            <person name="Wu L."/>
            <person name="Ma J."/>
        </authorList>
    </citation>
    <scope>NUCLEOTIDE SEQUENCE [LARGE SCALE GENOMIC DNA]</scope>
    <source>
        <strain evidence="7">JCM 17551</strain>
    </source>
</reference>
<evidence type="ECO:0000256" key="3">
    <source>
        <dbReference type="ARBA" id="ARBA00022737"/>
    </source>
</evidence>
<dbReference type="Gene3D" id="2.160.10.10">
    <property type="entry name" value="Hexapeptide repeat proteins"/>
    <property type="match status" value="1"/>
</dbReference>
<accession>A0ABP7M653</accession>
<dbReference type="Proteomes" id="UP001501565">
    <property type="component" value="Unassembled WGS sequence"/>
</dbReference>
<comment type="similarity">
    <text evidence="1">Belongs to the transferase hexapeptide repeat family.</text>
</comment>
<keyword evidence="5" id="KW-0812">Transmembrane</keyword>
<dbReference type="InterPro" id="IPR018357">
    <property type="entry name" value="Hexapep_transf_CS"/>
</dbReference>
<proteinExistence type="inferred from homology"/>